<sequence length="106" mass="11178">METFTTRFKTNVLVIQADHFASAHTSLAQDGEDEAIGLHGAKDCHIEVIAFSPPTNGCGQSMRRCSSFASLGWVDQTYPVANCPCKEPTQAGCSSIAGGDGCIVLV</sequence>
<name>A0A0P6YTS9_9CHLR</name>
<evidence type="ECO:0000313" key="2">
    <source>
        <dbReference type="Proteomes" id="UP000050277"/>
    </source>
</evidence>
<dbReference type="Proteomes" id="UP000050277">
    <property type="component" value="Unassembled WGS sequence"/>
</dbReference>
<proteinExistence type="predicted"/>
<dbReference type="EMBL" id="LGKP01000020">
    <property type="protein sequence ID" value="KPL86933.1"/>
    <property type="molecule type" value="Genomic_DNA"/>
</dbReference>
<gene>
    <name evidence="1" type="ORF">SE18_11420</name>
</gene>
<organism evidence="1 2">
    <name type="scientific">Herpetosiphon geysericola</name>
    <dbReference type="NCBI Taxonomy" id="70996"/>
    <lineage>
        <taxon>Bacteria</taxon>
        <taxon>Bacillati</taxon>
        <taxon>Chloroflexota</taxon>
        <taxon>Chloroflexia</taxon>
        <taxon>Herpetosiphonales</taxon>
        <taxon>Herpetosiphonaceae</taxon>
        <taxon>Herpetosiphon</taxon>
    </lineage>
</organism>
<reference evidence="1 2" key="1">
    <citation type="submission" date="2015-07" db="EMBL/GenBank/DDBJ databases">
        <title>Whole genome sequence of Herpetosiphon geysericola DSM 7119.</title>
        <authorList>
            <person name="Hemp J."/>
            <person name="Ward L.M."/>
            <person name="Pace L.A."/>
            <person name="Fischer W.W."/>
        </authorList>
    </citation>
    <scope>NUCLEOTIDE SEQUENCE [LARGE SCALE GENOMIC DNA]</scope>
    <source>
        <strain evidence="1 2">DSM 7119</strain>
    </source>
</reference>
<dbReference type="AlphaFoldDB" id="A0A0P6YTS9"/>
<keyword evidence="2" id="KW-1185">Reference proteome</keyword>
<protein>
    <submittedName>
        <fullName evidence="1">Uncharacterized protein</fullName>
    </submittedName>
</protein>
<evidence type="ECO:0000313" key="1">
    <source>
        <dbReference type="EMBL" id="KPL86933.1"/>
    </source>
</evidence>
<comment type="caution">
    <text evidence="1">The sequence shown here is derived from an EMBL/GenBank/DDBJ whole genome shotgun (WGS) entry which is preliminary data.</text>
</comment>
<accession>A0A0P6YTS9</accession>